<proteinExistence type="inferred from homology"/>
<dbReference type="Gene3D" id="3.90.226.10">
    <property type="entry name" value="2-enoyl-CoA Hydratase, Chain A, domain 1"/>
    <property type="match status" value="2"/>
</dbReference>
<reference evidence="10" key="1">
    <citation type="journal article" date="2019" name="Int. J. Syst. Evol. Microbiol.">
        <title>The Global Catalogue of Microorganisms (GCM) 10K type strain sequencing project: providing services to taxonomists for standard genome sequencing and annotation.</title>
        <authorList>
            <consortium name="The Broad Institute Genomics Platform"/>
            <consortium name="The Broad Institute Genome Sequencing Center for Infectious Disease"/>
            <person name="Wu L."/>
            <person name="Ma J."/>
        </authorList>
    </citation>
    <scope>NUCLEOTIDE SEQUENCE [LARGE SCALE GENOMIC DNA]</scope>
    <source>
        <strain evidence="10">KACC 12507</strain>
    </source>
</reference>
<dbReference type="Gene3D" id="6.20.330.10">
    <property type="match status" value="1"/>
</dbReference>
<evidence type="ECO:0000313" key="10">
    <source>
        <dbReference type="Proteomes" id="UP001595897"/>
    </source>
</evidence>
<evidence type="ECO:0000256" key="4">
    <source>
        <dbReference type="ARBA" id="ARBA00022801"/>
    </source>
</evidence>
<dbReference type="PANTHER" id="PTHR33209:SF1">
    <property type="entry name" value="PEPTIDASE S49 DOMAIN-CONTAINING PROTEIN"/>
    <property type="match status" value="1"/>
</dbReference>
<keyword evidence="10" id="KW-1185">Reference proteome</keyword>
<feature type="domain" description="Peptidase S49" evidence="8">
    <location>
        <begin position="139"/>
        <end position="286"/>
    </location>
</feature>
<dbReference type="CDD" id="cd07023">
    <property type="entry name" value="S49_Sppa_N_C"/>
    <property type="match status" value="1"/>
</dbReference>
<evidence type="ECO:0000256" key="5">
    <source>
        <dbReference type="ARBA" id="ARBA00022825"/>
    </source>
</evidence>
<dbReference type="InterPro" id="IPR004634">
    <property type="entry name" value="Pept_S49_pIV"/>
</dbReference>
<dbReference type="GO" id="GO:0016787">
    <property type="term" value="F:hydrolase activity"/>
    <property type="evidence" value="ECO:0007669"/>
    <property type="project" value="UniProtKB-KW"/>
</dbReference>
<evidence type="ECO:0000256" key="1">
    <source>
        <dbReference type="ARBA" id="ARBA00004370"/>
    </source>
</evidence>
<keyword evidence="4 9" id="KW-0378">Hydrolase</keyword>
<comment type="subcellular location">
    <subcellularLocation>
        <location evidence="1">Membrane</location>
    </subcellularLocation>
</comment>
<evidence type="ECO:0000256" key="3">
    <source>
        <dbReference type="ARBA" id="ARBA00022670"/>
    </source>
</evidence>
<evidence type="ECO:0000313" key="9">
    <source>
        <dbReference type="EMBL" id="MFC4699667.1"/>
    </source>
</evidence>
<protein>
    <submittedName>
        <fullName evidence="9">Signal peptide peptidase SppA</fullName>
        <ecNumber evidence="9">3.4.21.-</ecNumber>
    </submittedName>
</protein>
<keyword evidence="3" id="KW-0645">Protease</keyword>
<dbReference type="EC" id="3.4.21.-" evidence="9"/>
<keyword evidence="7" id="KW-0812">Transmembrane</keyword>
<dbReference type="InterPro" id="IPR047272">
    <property type="entry name" value="S49_SppA_C"/>
</dbReference>
<dbReference type="NCBIfam" id="TIGR00706">
    <property type="entry name" value="SppA_dom"/>
    <property type="match status" value="1"/>
</dbReference>
<dbReference type="Pfam" id="PF01343">
    <property type="entry name" value="Peptidase_S49"/>
    <property type="match status" value="2"/>
</dbReference>
<dbReference type="EMBL" id="JBHSGU010000002">
    <property type="protein sequence ID" value="MFC4699667.1"/>
    <property type="molecule type" value="Genomic_DNA"/>
</dbReference>
<dbReference type="InterPro" id="IPR047217">
    <property type="entry name" value="S49_SppA_67K_type_N"/>
</dbReference>
<dbReference type="CDD" id="cd07018">
    <property type="entry name" value="S49_SppA_67K_type"/>
    <property type="match status" value="1"/>
</dbReference>
<name>A0ABV9LT26_9ALTE</name>
<accession>A0ABV9LT26</accession>
<dbReference type="InterPro" id="IPR002142">
    <property type="entry name" value="Peptidase_S49"/>
</dbReference>
<keyword evidence="6 7" id="KW-0472">Membrane</keyword>
<dbReference type="SUPFAM" id="SSF52096">
    <property type="entry name" value="ClpP/crotonase"/>
    <property type="match status" value="2"/>
</dbReference>
<feature type="transmembrane region" description="Helical" evidence="7">
    <location>
        <begin position="25"/>
        <end position="45"/>
    </location>
</feature>
<dbReference type="InterPro" id="IPR029045">
    <property type="entry name" value="ClpP/crotonase-like_dom_sf"/>
</dbReference>
<comment type="similarity">
    <text evidence="2">Belongs to the peptidase S49 family.</text>
</comment>
<organism evidence="9 10">
    <name type="scientific">Glaciecola siphonariae</name>
    <dbReference type="NCBI Taxonomy" id="521012"/>
    <lineage>
        <taxon>Bacteria</taxon>
        <taxon>Pseudomonadati</taxon>
        <taxon>Pseudomonadota</taxon>
        <taxon>Gammaproteobacteria</taxon>
        <taxon>Alteromonadales</taxon>
        <taxon>Alteromonadaceae</taxon>
        <taxon>Glaciecola</taxon>
    </lineage>
</organism>
<evidence type="ECO:0000256" key="2">
    <source>
        <dbReference type="ARBA" id="ARBA00008683"/>
    </source>
</evidence>
<keyword evidence="7" id="KW-1133">Transmembrane helix</keyword>
<evidence type="ECO:0000259" key="8">
    <source>
        <dbReference type="Pfam" id="PF01343"/>
    </source>
</evidence>
<dbReference type="InterPro" id="IPR004635">
    <property type="entry name" value="Pept_S49_SppA"/>
</dbReference>
<dbReference type="PANTHER" id="PTHR33209">
    <property type="entry name" value="PROTEASE 4"/>
    <property type="match status" value="1"/>
</dbReference>
<dbReference type="NCBIfam" id="TIGR00705">
    <property type="entry name" value="SppA_67K"/>
    <property type="match status" value="1"/>
</dbReference>
<dbReference type="PIRSF" id="PIRSF001217">
    <property type="entry name" value="Protease_4_SppA"/>
    <property type="match status" value="1"/>
</dbReference>
<evidence type="ECO:0000256" key="6">
    <source>
        <dbReference type="ARBA" id="ARBA00023136"/>
    </source>
</evidence>
<dbReference type="Proteomes" id="UP001595897">
    <property type="component" value="Unassembled WGS sequence"/>
</dbReference>
<feature type="domain" description="Peptidase S49" evidence="8">
    <location>
        <begin position="397"/>
        <end position="546"/>
    </location>
</feature>
<comment type="caution">
    <text evidence="9">The sequence shown here is derived from an EMBL/GenBank/DDBJ whole genome shotgun (WGS) entry which is preliminary data.</text>
</comment>
<dbReference type="RefSeq" id="WP_382406407.1">
    <property type="nucleotide sequence ID" value="NZ_JBHSGU010000002.1"/>
</dbReference>
<evidence type="ECO:0000256" key="7">
    <source>
        <dbReference type="SAM" id="Phobius"/>
    </source>
</evidence>
<sequence length="621" mass="67915">MTEKRSWTKAIFVGIWNAITFSRRLVLNVIFVAIIIAIIVAASSGDSDQLVISDNSALMLNLKGNLVIEKTYVDPAEEFIQQAFGEQPENPEILVRDLVKAIENAAEDKRIGAIVLSLDGFGGGGLDKLKRVGDALAVFKASGKPVYAYGTSYNRNQYYLAAHADSVYVHPMGGMLLEGYASYGNYFAEGLEKLKASPHIFKVGKYKSAVEPFTRNDMSPEAKEANRAWLSELWMQYKSEVATTRAFDTSNFDETFDVVLAKFAAVDGDSAMYALENSWVDGLRTRQEFRSEMTALLGEGEDDNPYNAISYDNYINIINPPLPSVPSQKDKVAIVVAKGTILDGKQKAGTIGGDSTAALLRQAREDDTVKAVVLQVDSPGGSAFASEVIRNEVELIKEAGKPVVASMSTYAASGGYWISASADHIIAEPSTITGSIGIFGMFITFENTFNYLGIYSDGVATNELNGIGIDRELSEGYKKLIQMGIENGYDQFISLVATERGMSKEATNEIAQGRVWIGTQALELGLVDELGDINTAIAKAAELAELEDYVTRYVTPKMSAQEIFWQNFFKNAQAVFSGVKFDRPTHPLLNTAKDIEAELKAFTELNDPMSSYVLCLECQVK</sequence>
<gene>
    <name evidence="9" type="primary">sppA</name>
    <name evidence="9" type="ORF">ACFO4O_05790</name>
</gene>
<keyword evidence="5" id="KW-0720">Serine protease</keyword>